<dbReference type="InterPro" id="IPR051162">
    <property type="entry name" value="T4SS_component"/>
</dbReference>
<gene>
    <name evidence="6" type="ORF">N7330_17870</name>
</gene>
<dbReference type="Proteomes" id="UP001158297">
    <property type="component" value="Unassembled WGS sequence"/>
</dbReference>
<dbReference type="InterPro" id="IPR018145">
    <property type="entry name" value="CagE_TrbE_VirB_cntrl_dom"/>
</dbReference>
<evidence type="ECO:0000256" key="2">
    <source>
        <dbReference type="ARBA" id="ARBA00022741"/>
    </source>
</evidence>
<accession>A0AA42HVC8</accession>
<evidence type="ECO:0008006" key="8">
    <source>
        <dbReference type="Google" id="ProtNLM"/>
    </source>
</evidence>
<evidence type="ECO:0000313" key="7">
    <source>
        <dbReference type="Proteomes" id="UP001158297"/>
    </source>
</evidence>
<feature type="domain" description="TraG P-loop" evidence="5">
    <location>
        <begin position="585"/>
        <end position="740"/>
    </location>
</feature>
<dbReference type="AlphaFoldDB" id="A0AA42HVC8"/>
<dbReference type="NCBIfam" id="NF010404">
    <property type="entry name" value="PRK13830.1"/>
    <property type="match status" value="1"/>
</dbReference>
<proteinExistence type="inferred from homology"/>
<sequence length="815" mass="92092">MLNLKEYRTIEEGLADRLNYDSIIENGVMLNKDGSLMASWYFRGPDLASSTNDELASISARINNALRFGTGWMLHIDDIRRKAPSYPAQGAFKDRTTKIIDEERRQQFLAEGAHYESVFAITLTYLPPTENMGKATDFLFEGREKGEGHGVFDRILRQFVDTCQDFEDQLGSIFIMQRMRGNEYIDIHGKEHIADDMLQYLHYCVTGENHPLNLPAIPSYLDTLIGNADFYGGIEPKVGTKNLRVIALDGFPQESYPGILAALDELAIEYRWSTRYQFLDPFTARPLIDSVRKKWKQKIRGFKDQVFQTQSGAVNLDAAEMARDAEVAMAEVDSGLIRFGYYNSNIIVYEDDIELATEAVREIKKIIQNLGFGARVETINAVEAFLGSLPGHGVENIRRFMLNSLNLADLMPTTAVWAGAPKNPCPFYPPDSPPLLHAATNGNTPFRVSAHVGDVGHVLGLGPTGSGKTTLVGLMVAQHFRYPNSQVFAFDMKYGLYGLCKASGGIHYDMGREDSQLSFCPLKDIDDRSDFAWAAEWIETLCTLQGMVVTAAMRNKITHALELLKESPTRTITEFCANVQDKDIRESLEHYTISGPMGSLLDAEEDTLSSSNFMVFEMEELMGMGQKNVVPVLLYLFRRIEKRLDGSPTIIPLDEAWMSLGHPIFEEKLRAWLKLLRSKNCAVWMFTQSLTDIYNSPIRDVIFESCLTKILLPNPEAKNDTARPLYQSLGLNERQIDILATATQKRHYYYMSPLGRRLFQLGLGGVTLSFVGVSGKEDILLIDQFIQRYGETWPAEWLRSRGFNDWADYWLRLPV</sequence>
<dbReference type="RefSeq" id="WP_279823126.1">
    <property type="nucleotide sequence ID" value="NZ_JAOCET010000002.1"/>
</dbReference>
<dbReference type="PANTHER" id="PTHR30121:SF12">
    <property type="entry name" value="TYPE IV SECRETION SYSTEM PROTEIN CAGE"/>
    <property type="match status" value="1"/>
</dbReference>
<dbReference type="Pfam" id="PF19044">
    <property type="entry name" value="P-loop_TraG"/>
    <property type="match status" value="1"/>
</dbReference>
<dbReference type="EMBL" id="JAODZU010000029">
    <property type="protein sequence ID" value="MDH0364898.1"/>
    <property type="molecule type" value="Genomic_DNA"/>
</dbReference>
<comment type="similarity">
    <text evidence="1">Belongs to the TrbE/VirB4 family.</text>
</comment>
<keyword evidence="2" id="KW-0547">Nucleotide-binding</keyword>
<protein>
    <recommendedName>
        <fullName evidence="8">Conjugal transfer protein TrbE</fullName>
    </recommendedName>
</protein>
<dbReference type="PANTHER" id="PTHR30121">
    <property type="entry name" value="UNCHARACTERIZED PROTEIN YJGR-RELATED"/>
    <property type="match status" value="1"/>
</dbReference>
<organism evidence="6 7">
    <name type="scientific">Comamonas aquatica</name>
    <dbReference type="NCBI Taxonomy" id="225991"/>
    <lineage>
        <taxon>Bacteria</taxon>
        <taxon>Pseudomonadati</taxon>
        <taxon>Pseudomonadota</taxon>
        <taxon>Betaproteobacteria</taxon>
        <taxon>Burkholderiales</taxon>
        <taxon>Comamonadaceae</taxon>
        <taxon>Comamonas</taxon>
    </lineage>
</organism>
<dbReference type="Pfam" id="PF03135">
    <property type="entry name" value="CagE_TrbE_VirB"/>
    <property type="match status" value="1"/>
</dbReference>
<feature type="domain" description="CagE TrbE VirB component of type IV transporter system central" evidence="4">
    <location>
        <begin position="190"/>
        <end position="392"/>
    </location>
</feature>
<evidence type="ECO:0000313" key="6">
    <source>
        <dbReference type="EMBL" id="MDH0364898.1"/>
    </source>
</evidence>
<evidence type="ECO:0000256" key="1">
    <source>
        <dbReference type="ARBA" id="ARBA00006512"/>
    </source>
</evidence>
<evidence type="ECO:0000256" key="3">
    <source>
        <dbReference type="ARBA" id="ARBA00022840"/>
    </source>
</evidence>
<dbReference type="InterPro" id="IPR027417">
    <property type="entry name" value="P-loop_NTPase"/>
</dbReference>
<evidence type="ECO:0000259" key="4">
    <source>
        <dbReference type="Pfam" id="PF03135"/>
    </source>
</evidence>
<reference evidence="6" key="1">
    <citation type="submission" date="2022-09" db="EMBL/GenBank/DDBJ databases">
        <title>Intensive care unit water sources are persistently colonized with multi-drug resistant bacteria and are the site of extensive horizontal gene transfer of antibiotic resistance genes.</title>
        <authorList>
            <person name="Diorio-Toth L."/>
        </authorList>
    </citation>
    <scope>NUCLEOTIDE SEQUENCE</scope>
    <source>
        <strain evidence="6">GD04130</strain>
    </source>
</reference>
<keyword evidence="3" id="KW-0067">ATP-binding</keyword>
<dbReference type="InterPro" id="IPR043964">
    <property type="entry name" value="P-loop_TraG"/>
</dbReference>
<dbReference type="GO" id="GO:0005524">
    <property type="term" value="F:ATP binding"/>
    <property type="evidence" value="ECO:0007669"/>
    <property type="project" value="UniProtKB-KW"/>
</dbReference>
<comment type="caution">
    <text evidence="6">The sequence shown here is derived from an EMBL/GenBank/DDBJ whole genome shotgun (WGS) entry which is preliminary data.</text>
</comment>
<evidence type="ECO:0000259" key="5">
    <source>
        <dbReference type="Pfam" id="PF19044"/>
    </source>
</evidence>
<dbReference type="Gene3D" id="3.40.50.300">
    <property type="entry name" value="P-loop containing nucleotide triphosphate hydrolases"/>
    <property type="match status" value="1"/>
</dbReference>
<name>A0AA42HVC8_9BURK</name>
<dbReference type="SUPFAM" id="SSF52540">
    <property type="entry name" value="P-loop containing nucleoside triphosphate hydrolases"/>
    <property type="match status" value="1"/>
</dbReference>